<keyword evidence="2" id="KW-1185">Reference proteome</keyword>
<reference evidence="1 2" key="1">
    <citation type="submission" date="2020-08" db="EMBL/GenBank/DDBJ databases">
        <title>Genome public.</title>
        <authorList>
            <person name="Liu C."/>
            <person name="Sun Q."/>
        </authorList>
    </citation>
    <scope>NUCLEOTIDE SEQUENCE [LARGE SCALE GENOMIC DNA]</scope>
    <source>
        <strain evidence="1 2">BX4</strain>
    </source>
</reference>
<sequence>MADANLIKLAVDSYKGHIAGNYSTEDSMEVLRKALIEANGGSTTLDFRAIRDGKCNGLFSIVEQIINKTVIEGLPESCPLFNYVEWRNLKEGDSNIFELRDNGVFVVSDIAQGTQGLRRQRLTGGEEITVKTQLKGVKIYEELRRVLAGRVDFNDLIDKVSESFQKKMRNDMYDAVVSAFAGLAAPYSNGTAGSFDEGKLTTIIDHVEAATGKKAVVIGSKQAVRKITGVKGADANTAKEELFSMGYYGHFYTTPIIVMENAHKVGSTDFILGNDLYIVTGDDKFIKGVIEGDTLIIDGKAIDNADLSQEYLMAEAWGLKAVISEQMGIYKLS</sequence>
<evidence type="ECO:0000313" key="1">
    <source>
        <dbReference type="EMBL" id="MBC5667413.1"/>
    </source>
</evidence>
<evidence type="ECO:0000313" key="2">
    <source>
        <dbReference type="Proteomes" id="UP000597877"/>
    </source>
</evidence>
<dbReference type="Proteomes" id="UP000597877">
    <property type="component" value="Unassembled WGS sequence"/>
</dbReference>
<dbReference type="RefSeq" id="WP_186840194.1">
    <property type="nucleotide sequence ID" value="NZ_JACOOZ010000003.1"/>
</dbReference>
<protein>
    <submittedName>
        <fullName evidence="1">Uncharacterized protein</fullName>
    </submittedName>
</protein>
<organism evidence="1 2">
    <name type="scientific">Eubacterium segne</name>
    <dbReference type="NCBI Taxonomy" id="2763045"/>
    <lineage>
        <taxon>Bacteria</taxon>
        <taxon>Bacillati</taxon>
        <taxon>Bacillota</taxon>
        <taxon>Clostridia</taxon>
        <taxon>Eubacteriales</taxon>
        <taxon>Eubacteriaceae</taxon>
        <taxon>Eubacterium</taxon>
    </lineage>
</organism>
<name>A0ABR7F1D8_9FIRM</name>
<proteinExistence type="predicted"/>
<comment type="caution">
    <text evidence="1">The sequence shown here is derived from an EMBL/GenBank/DDBJ whole genome shotgun (WGS) entry which is preliminary data.</text>
</comment>
<accession>A0ABR7F1D8</accession>
<gene>
    <name evidence="1" type="ORF">H8S00_05370</name>
</gene>
<dbReference type="EMBL" id="JACOOZ010000003">
    <property type="protein sequence ID" value="MBC5667413.1"/>
    <property type="molecule type" value="Genomic_DNA"/>
</dbReference>